<comment type="caution">
    <text evidence="1">The sequence shown here is derived from an EMBL/GenBank/DDBJ whole genome shotgun (WGS) entry which is preliminary data.</text>
</comment>
<name>A0A256VMS2_LIMRT</name>
<accession>A0A256VMS2</accession>
<evidence type="ECO:0000313" key="1">
    <source>
        <dbReference type="EMBL" id="OYT04454.1"/>
    </source>
</evidence>
<evidence type="ECO:0000313" key="2">
    <source>
        <dbReference type="Proteomes" id="UP000216122"/>
    </source>
</evidence>
<reference evidence="1 2" key="2">
    <citation type="submission" date="2017-09" db="EMBL/GenBank/DDBJ databases">
        <title>Tripartite evolution among Lactobacillus johnsonii, Lactobacillus taiwanensis, Lactobacillus reuteri and their rodent host.</title>
        <authorList>
            <person name="Wang T."/>
            <person name="Knowles S."/>
            <person name="Cheng C."/>
        </authorList>
    </citation>
    <scope>NUCLEOTIDE SEQUENCE [LARGE SCALE GENOMIC DNA]</scope>
    <source>
        <strain evidence="1 2">103v</strain>
    </source>
</reference>
<dbReference type="Proteomes" id="UP000216122">
    <property type="component" value="Unassembled WGS sequence"/>
</dbReference>
<organism evidence="1 2">
    <name type="scientific">Limosilactobacillus reuteri</name>
    <name type="common">Lactobacillus reuteri</name>
    <dbReference type="NCBI Taxonomy" id="1598"/>
    <lineage>
        <taxon>Bacteria</taxon>
        <taxon>Bacillati</taxon>
        <taxon>Bacillota</taxon>
        <taxon>Bacilli</taxon>
        <taxon>Lactobacillales</taxon>
        <taxon>Lactobacillaceae</taxon>
        <taxon>Limosilactobacillus</taxon>
    </lineage>
</organism>
<proteinExistence type="predicted"/>
<dbReference type="EMBL" id="NGQC01000021">
    <property type="protein sequence ID" value="OYT04454.1"/>
    <property type="molecule type" value="Genomic_DNA"/>
</dbReference>
<protein>
    <submittedName>
        <fullName evidence="1">Uncharacterized protein</fullName>
    </submittedName>
</protein>
<dbReference type="AlphaFoldDB" id="A0A256VMS2"/>
<sequence>MHFYLVDDDNSSKVIVAHSKDEAWRVASKRDFGDPVDPEAFYKITMLAPNHYKKAQIIMEER</sequence>
<gene>
    <name evidence="1" type="ORF">CBG21_02685</name>
</gene>
<dbReference type="RefSeq" id="WP_094503995.1">
    <property type="nucleotide sequence ID" value="NZ_NGPH01000018.1"/>
</dbReference>
<reference evidence="2" key="1">
    <citation type="submission" date="2017-05" db="EMBL/GenBank/DDBJ databases">
        <authorList>
            <person name="Lin X.B."/>
            <person name="Stothard P."/>
            <person name="Tasseva G."/>
            <person name="Walter J."/>
        </authorList>
    </citation>
    <scope>NUCLEOTIDE SEQUENCE [LARGE SCALE GENOMIC DNA]</scope>
    <source>
        <strain evidence="2">103v</strain>
    </source>
</reference>